<keyword evidence="2" id="KW-0805">Transcription regulation</keyword>
<dbReference type="GO" id="GO:0006353">
    <property type="term" value="P:DNA-templated transcription termination"/>
    <property type="evidence" value="ECO:0007669"/>
    <property type="project" value="UniProtKB-KW"/>
</dbReference>
<feature type="chain" id="PRO_5041647172" evidence="4">
    <location>
        <begin position="24"/>
        <end position="581"/>
    </location>
</feature>
<organism evidence="5 6">
    <name type="scientific">Ficus carica</name>
    <name type="common">Common fig</name>
    <dbReference type="NCBI Taxonomy" id="3494"/>
    <lineage>
        <taxon>Eukaryota</taxon>
        <taxon>Viridiplantae</taxon>
        <taxon>Streptophyta</taxon>
        <taxon>Embryophyta</taxon>
        <taxon>Tracheophyta</taxon>
        <taxon>Spermatophyta</taxon>
        <taxon>Magnoliopsida</taxon>
        <taxon>eudicotyledons</taxon>
        <taxon>Gunneridae</taxon>
        <taxon>Pentapetalae</taxon>
        <taxon>rosids</taxon>
        <taxon>fabids</taxon>
        <taxon>Rosales</taxon>
        <taxon>Moraceae</taxon>
        <taxon>Ficeae</taxon>
        <taxon>Ficus</taxon>
    </lineage>
</organism>
<dbReference type="InterPro" id="IPR038538">
    <property type="entry name" value="MTERF_sf"/>
</dbReference>
<evidence type="ECO:0000256" key="2">
    <source>
        <dbReference type="ARBA" id="ARBA00022472"/>
    </source>
</evidence>
<dbReference type="SMART" id="SM00733">
    <property type="entry name" value="Mterf"/>
    <property type="match status" value="4"/>
</dbReference>
<gene>
    <name evidence="5" type="ORF">TIFTF001_025505</name>
</gene>
<evidence type="ECO:0000313" key="6">
    <source>
        <dbReference type="Proteomes" id="UP001187192"/>
    </source>
</evidence>
<dbReference type="Pfam" id="PF02536">
    <property type="entry name" value="mTERF"/>
    <property type="match status" value="2"/>
</dbReference>
<name>A0AA88AJZ6_FICCA</name>
<keyword evidence="3" id="KW-0809">Transit peptide</keyword>
<dbReference type="Proteomes" id="UP001187192">
    <property type="component" value="Unassembled WGS sequence"/>
</dbReference>
<dbReference type="EMBL" id="BTGU01000063">
    <property type="protein sequence ID" value="GMN56388.1"/>
    <property type="molecule type" value="Genomic_DNA"/>
</dbReference>
<dbReference type="PANTHER" id="PTHR13068:SF113">
    <property type="entry name" value="TRANSCRIPTION TERMINATION FACTOR MTEF18, MITOCHONDRIAL"/>
    <property type="match status" value="1"/>
</dbReference>
<feature type="signal peptide" evidence="4">
    <location>
        <begin position="1"/>
        <end position="23"/>
    </location>
</feature>
<proteinExistence type="inferred from homology"/>
<comment type="caution">
    <text evidence="5">The sequence shown here is derived from an EMBL/GenBank/DDBJ whole genome shotgun (WGS) entry which is preliminary data.</text>
</comment>
<protein>
    <submittedName>
        <fullName evidence="5">Uncharacterized protein</fullName>
    </submittedName>
</protein>
<keyword evidence="2" id="KW-0804">Transcription</keyword>
<evidence type="ECO:0000256" key="3">
    <source>
        <dbReference type="ARBA" id="ARBA00022946"/>
    </source>
</evidence>
<dbReference type="InterPro" id="IPR003690">
    <property type="entry name" value="MTERF"/>
</dbReference>
<dbReference type="PANTHER" id="PTHR13068">
    <property type="entry name" value="CGI-12 PROTEIN-RELATED"/>
    <property type="match status" value="1"/>
</dbReference>
<dbReference type="GO" id="GO:0003676">
    <property type="term" value="F:nucleic acid binding"/>
    <property type="evidence" value="ECO:0007669"/>
    <property type="project" value="InterPro"/>
</dbReference>
<accession>A0AA88AJZ6</accession>
<keyword evidence="2" id="KW-0806">Transcription termination</keyword>
<dbReference type="Gramene" id="FCD_00012050-RA">
    <property type="protein sequence ID" value="FCD_00012050-RA:cds"/>
    <property type="gene ID" value="FCD_00012050"/>
</dbReference>
<keyword evidence="6" id="KW-1185">Reference proteome</keyword>
<keyword evidence="4" id="KW-0732">Signal</keyword>
<evidence type="ECO:0000256" key="4">
    <source>
        <dbReference type="SAM" id="SignalP"/>
    </source>
</evidence>
<evidence type="ECO:0000313" key="5">
    <source>
        <dbReference type="EMBL" id="GMN56388.1"/>
    </source>
</evidence>
<reference evidence="5" key="1">
    <citation type="submission" date="2023-07" db="EMBL/GenBank/DDBJ databases">
        <title>draft genome sequence of fig (Ficus carica).</title>
        <authorList>
            <person name="Takahashi T."/>
            <person name="Nishimura K."/>
        </authorList>
    </citation>
    <scope>NUCLEOTIDE SEQUENCE</scope>
</reference>
<evidence type="ECO:0000256" key="1">
    <source>
        <dbReference type="ARBA" id="ARBA00007692"/>
    </source>
</evidence>
<dbReference type="Gene3D" id="1.25.70.10">
    <property type="entry name" value="Transcription termination factor 3, mitochondrial"/>
    <property type="match status" value="3"/>
</dbReference>
<comment type="similarity">
    <text evidence="1">Belongs to the mTERF family.</text>
</comment>
<dbReference type="AlphaFoldDB" id="A0AA88AJZ6"/>
<sequence length="581" mass="67108">MPPTMPLSRSLLLLTFLSRRSFSSSPTRTLPVIKGNNYVSGTIYKTRALVQAQKALTDYLHSTRGLPFIFADQIAANSLFSLSNLIRKIHFSAFTFSDAFQTLLRYHPINEFEFFLESIGINHDEVPFFLPKNKFFFSEDSNVLDASLALIQYGFPWNKLGVLYKEEVSIFSLSANELTERLNGFKEWFGFDNNLCVVGVCLAFPYLLSREGELGSDLDAVFGNLKRVFVDFDMRNCVEGNVDAWYEVCCKVRVLYDLDCEKGKVGELMCRRKELFLECPKEVLVRKVGYFGEFGFGKEALGLFLLHNPEILNLDIETRVISVLGLLKHFGMDTKELRCVSRKYPYVLGRNRMENLPGVMKALDLQEWCLDKIRSSNGQLLATYVIGCPDEDINKEFVDGLKSIDSSRFPNHTMNKLDFLKRIGFGENALTMKALNILCGSSSELQSRFDFLLSKGIVHSKLCLMIKTRPKILSQHPERLEQKLNFWREELGSSLQNLYKFPAFLSFDLENRTKPRYYFYVWLRKTGLYTKKYAISCMLYPSEKQFIQRLFEIHPAAPKQYLERFSYIKVYLHNCEETSLT</sequence>